<comment type="caution">
    <text evidence="1">The sequence shown here is derived from an EMBL/GenBank/DDBJ whole genome shotgun (WGS) entry which is preliminary data.</text>
</comment>
<name>A0A2K2G5H4_9SPHN</name>
<dbReference type="Proteomes" id="UP000236327">
    <property type="component" value="Unassembled WGS sequence"/>
</dbReference>
<sequence length="415" mass="46911">MEDPMLRGATERLADPAAPQKICFFFNAQLHHVLHAMPLALELAGDPRFAVDVMAMTQDHIAMARDIARRHGVSTIRFVQVAGGVLSAFTRLLGVATPPKLVALAAARAQLAEYDAIVVPERTSLLLRHFGLRRTCFIHTCHGAGDRAVGYDRRIRQFDFVLLAGEKQRRRMLEKRLVRDGHYAIVGYGKFDLTGDRPPARLFVHDRPVVLYNPHFSRKLSSWPNMGLDIVRQFARDDRFNLIVAPHIRMYDGCRRRERMERQLEEFARLPHVHVDLGSAASVDMTYTRMASVYLGDVSSQIYEFVVRPRPCLFLNAHGAQWEGNASYRHWQYGPVHDACEDITGKVVHAIAAHEAYAPAQRQGVEETFDSDGRSASQRAGRAVADYLTARRDKQVVSRSMPSFGFSRKGMLVHE</sequence>
<proteinExistence type="predicted"/>
<protein>
    <submittedName>
        <fullName evidence="1">Glycosyl transferase</fullName>
    </submittedName>
</protein>
<keyword evidence="1" id="KW-0808">Transferase</keyword>
<organism evidence="1 2">
    <name type="scientific">Novosphingobium guangzhouense</name>
    <dbReference type="NCBI Taxonomy" id="1850347"/>
    <lineage>
        <taxon>Bacteria</taxon>
        <taxon>Pseudomonadati</taxon>
        <taxon>Pseudomonadota</taxon>
        <taxon>Alphaproteobacteria</taxon>
        <taxon>Sphingomonadales</taxon>
        <taxon>Sphingomonadaceae</taxon>
        <taxon>Novosphingobium</taxon>
    </lineage>
</organism>
<evidence type="ECO:0000313" key="1">
    <source>
        <dbReference type="EMBL" id="PNU06287.1"/>
    </source>
</evidence>
<dbReference type="InterPro" id="IPR043148">
    <property type="entry name" value="TagF_C"/>
</dbReference>
<dbReference type="Gene3D" id="3.40.50.12580">
    <property type="match status" value="1"/>
</dbReference>
<accession>A0A2K2G5H4</accession>
<dbReference type="GO" id="GO:0016740">
    <property type="term" value="F:transferase activity"/>
    <property type="evidence" value="ECO:0007669"/>
    <property type="project" value="UniProtKB-KW"/>
</dbReference>
<gene>
    <name evidence="1" type="ORF">A8V01_01650</name>
</gene>
<keyword evidence="2" id="KW-1185">Reference proteome</keyword>
<evidence type="ECO:0000313" key="2">
    <source>
        <dbReference type="Proteomes" id="UP000236327"/>
    </source>
</evidence>
<dbReference type="AlphaFoldDB" id="A0A2K2G5H4"/>
<dbReference type="EMBL" id="LYMM01000002">
    <property type="protein sequence ID" value="PNU06287.1"/>
    <property type="molecule type" value="Genomic_DNA"/>
</dbReference>
<reference evidence="1 2" key="1">
    <citation type="submission" date="2016-05" db="EMBL/GenBank/DDBJ databases">
        <title>Complete genome sequence of Novosphingobium guangzhouense SA925(T).</title>
        <authorList>
            <person name="Sha S."/>
        </authorList>
    </citation>
    <scope>NUCLEOTIDE SEQUENCE [LARGE SCALE GENOMIC DNA]</scope>
    <source>
        <strain evidence="1 2">SA925</strain>
    </source>
</reference>
<dbReference type="SUPFAM" id="SSF53756">
    <property type="entry name" value="UDP-Glycosyltransferase/glycogen phosphorylase"/>
    <property type="match status" value="1"/>
</dbReference>